<dbReference type="RefSeq" id="WP_064122780.1">
    <property type="nucleotide sequence ID" value="NZ_CP015243.1"/>
</dbReference>
<dbReference type="GO" id="GO:0005737">
    <property type="term" value="C:cytoplasm"/>
    <property type="evidence" value="ECO:0007669"/>
    <property type="project" value="UniProtKB-SubCell"/>
</dbReference>
<comment type="catalytic activity">
    <reaction evidence="11">
        <text>L-threonyl-[protein] + ATP = O-phospho-L-threonyl-[protein] + ADP + H(+)</text>
        <dbReference type="Rhea" id="RHEA:46608"/>
        <dbReference type="Rhea" id="RHEA-COMP:11060"/>
        <dbReference type="Rhea" id="RHEA-COMP:11605"/>
        <dbReference type="ChEBI" id="CHEBI:15378"/>
        <dbReference type="ChEBI" id="CHEBI:30013"/>
        <dbReference type="ChEBI" id="CHEBI:30616"/>
        <dbReference type="ChEBI" id="CHEBI:61977"/>
        <dbReference type="ChEBI" id="CHEBI:456216"/>
        <dbReference type="EC" id="2.7.11.1"/>
    </reaction>
</comment>
<comment type="subunit">
    <text evidence="11">Monomer.</text>
</comment>
<dbReference type="AlphaFoldDB" id="A0A172YF12"/>
<evidence type="ECO:0000256" key="2">
    <source>
        <dbReference type="ARBA" id="ARBA00022527"/>
    </source>
</evidence>
<dbReference type="GO" id="GO:0005524">
    <property type="term" value="F:ATP binding"/>
    <property type="evidence" value="ECO:0007669"/>
    <property type="project" value="UniProtKB-UniRule"/>
</dbReference>
<keyword evidence="4 11" id="KW-0808">Transferase</keyword>
<evidence type="ECO:0000256" key="1">
    <source>
        <dbReference type="ARBA" id="ARBA00022490"/>
    </source>
</evidence>
<organism evidence="13 14">
    <name type="scientific">Halotalea alkalilenta</name>
    <dbReference type="NCBI Taxonomy" id="376489"/>
    <lineage>
        <taxon>Bacteria</taxon>
        <taxon>Pseudomonadati</taxon>
        <taxon>Pseudomonadota</taxon>
        <taxon>Gammaproteobacteria</taxon>
        <taxon>Oceanospirillales</taxon>
        <taxon>Halomonadaceae</taxon>
        <taxon>Halotalea</taxon>
    </lineage>
</organism>
<dbReference type="Gene3D" id="3.30.200.70">
    <property type="match status" value="1"/>
</dbReference>
<dbReference type="InterPro" id="IPR002575">
    <property type="entry name" value="Aminoglycoside_PTrfase"/>
</dbReference>
<dbReference type="GO" id="GO:0004674">
    <property type="term" value="F:protein serine/threonine kinase activity"/>
    <property type="evidence" value="ECO:0007669"/>
    <property type="project" value="UniProtKB-UniRule"/>
</dbReference>
<dbReference type="InterPro" id="IPR011009">
    <property type="entry name" value="Kinase-like_dom_sf"/>
</dbReference>
<feature type="active site" description="Proton acceptor" evidence="11">
    <location>
        <position position="204"/>
    </location>
</feature>
<accession>A0A172YF12</accession>
<comment type="catalytic activity">
    <reaction evidence="11">
        <text>L-seryl-[protein] + ATP = O-phospho-L-seryl-[protein] + ADP + H(+)</text>
        <dbReference type="Rhea" id="RHEA:17989"/>
        <dbReference type="Rhea" id="RHEA-COMP:9863"/>
        <dbReference type="Rhea" id="RHEA-COMP:11604"/>
        <dbReference type="ChEBI" id="CHEBI:15378"/>
        <dbReference type="ChEBI" id="CHEBI:29999"/>
        <dbReference type="ChEBI" id="CHEBI:30616"/>
        <dbReference type="ChEBI" id="CHEBI:83421"/>
        <dbReference type="ChEBI" id="CHEBI:456216"/>
        <dbReference type="EC" id="2.7.11.1"/>
    </reaction>
</comment>
<dbReference type="SUPFAM" id="SSF56112">
    <property type="entry name" value="Protein kinase-like (PK-like)"/>
    <property type="match status" value="1"/>
</dbReference>
<dbReference type="GO" id="GO:0000287">
    <property type="term" value="F:magnesium ion binding"/>
    <property type="evidence" value="ECO:0007669"/>
    <property type="project" value="UniProtKB-UniRule"/>
</dbReference>
<feature type="binding site" evidence="11">
    <location>
        <position position="209"/>
    </location>
    <ligand>
        <name>Mg(2+)</name>
        <dbReference type="ChEBI" id="CHEBI:18420"/>
    </ligand>
</feature>
<evidence type="ECO:0000313" key="14">
    <source>
        <dbReference type="Proteomes" id="UP000077875"/>
    </source>
</evidence>
<evidence type="ECO:0000259" key="12">
    <source>
        <dbReference type="Pfam" id="PF01636"/>
    </source>
</evidence>
<dbReference type="NCBIfam" id="NF008738">
    <property type="entry name" value="PRK11768.1"/>
    <property type="match status" value="1"/>
</dbReference>
<keyword evidence="9 11" id="KW-0460">Magnesium</keyword>
<keyword evidence="7 11" id="KW-0418">Kinase</keyword>
<reference evidence="13 14" key="1">
    <citation type="submission" date="2016-04" db="EMBL/GenBank/DDBJ databases">
        <title>Complete Genome Sequence of Halotalea alkalilenta IHB B 13600.</title>
        <authorList>
            <person name="Swarnkar M.K."/>
            <person name="Sharma A."/>
            <person name="Kaushal K."/>
            <person name="Soni R."/>
            <person name="Rana S."/>
            <person name="Singh A.K."/>
            <person name="Gulati A."/>
        </authorList>
    </citation>
    <scope>NUCLEOTIDE SEQUENCE [LARGE SCALE GENOMIC DNA]</scope>
    <source>
        <strain evidence="13 14">IHB B 13600</strain>
    </source>
</reference>
<keyword evidence="8 11" id="KW-0067">ATP-binding</keyword>
<dbReference type="Proteomes" id="UP000077875">
    <property type="component" value="Chromosome"/>
</dbReference>
<dbReference type="PANTHER" id="PTHR39573:SF1">
    <property type="entry name" value="STRESS RESPONSE KINASE A"/>
    <property type="match status" value="1"/>
</dbReference>
<evidence type="ECO:0000256" key="10">
    <source>
        <dbReference type="ARBA" id="ARBA00023016"/>
    </source>
</evidence>
<dbReference type="Gene3D" id="1.10.510.10">
    <property type="entry name" value="Transferase(Phosphotransferase) domain 1"/>
    <property type="match status" value="1"/>
</dbReference>
<feature type="site" description="ATP" evidence="11">
    <location>
        <position position="38"/>
    </location>
</feature>
<evidence type="ECO:0000256" key="3">
    <source>
        <dbReference type="ARBA" id="ARBA00022553"/>
    </source>
</evidence>
<dbReference type="STRING" id="376489.A5892_10610"/>
<evidence type="ECO:0000313" key="13">
    <source>
        <dbReference type="EMBL" id="ANF57859.1"/>
    </source>
</evidence>
<dbReference type="EMBL" id="CP015243">
    <property type="protein sequence ID" value="ANF57859.1"/>
    <property type="molecule type" value="Genomic_DNA"/>
</dbReference>
<comment type="subcellular location">
    <subcellularLocation>
        <location evidence="11">Cytoplasm</location>
    </subcellularLocation>
</comment>
<keyword evidence="1 11" id="KW-0963">Cytoplasm</keyword>
<evidence type="ECO:0000256" key="11">
    <source>
        <dbReference type="HAMAP-Rule" id="MF_01497"/>
    </source>
</evidence>
<keyword evidence="10 11" id="KW-0346">Stress response</keyword>
<dbReference type="EC" id="2.7.11.1" evidence="11"/>
<evidence type="ECO:0000256" key="9">
    <source>
        <dbReference type="ARBA" id="ARBA00022842"/>
    </source>
</evidence>
<feature type="active site" evidence="11">
    <location>
        <position position="221"/>
    </location>
</feature>
<dbReference type="KEGG" id="haa:A5892_10610"/>
<dbReference type="HAMAP" id="MF_01497">
    <property type="entry name" value="SrkA_kinase"/>
    <property type="match status" value="1"/>
</dbReference>
<evidence type="ECO:0000256" key="5">
    <source>
        <dbReference type="ARBA" id="ARBA00022723"/>
    </source>
</evidence>
<dbReference type="GO" id="GO:0106310">
    <property type="term" value="F:protein serine kinase activity"/>
    <property type="evidence" value="ECO:0007669"/>
    <property type="project" value="RHEA"/>
</dbReference>
<evidence type="ECO:0000256" key="6">
    <source>
        <dbReference type="ARBA" id="ARBA00022741"/>
    </source>
</evidence>
<dbReference type="PANTHER" id="PTHR39573">
    <property type="entry name" value="STRESS RESPONSE KINASE A"/>
    <property type="match status" value="1"/>
</dbReference>
<keyword evidence="5 11" id="KW-0479">Metal-binding</keyword>
<evidence type="ECO:0000256" key="8">
    <source>
        <dbReference type="ARBA" id="ARBA00022840"/>
    </source>
</evidence>
<comment type="cofactor">
    <cofactor evidence="11">
        <name>Mg(2+)</name>
        <dbReference type="ChEBI" id="CHEBI:18420"/>
    </cofactor>
</comment>
<keyword evidence="2 11" id="KW-0723">Serine/threonine-protein kinase</keyword>
<evidence type="ECO:0000256" key="7">
    <source>
        <dbReference type="ARBA" id="ARBA00022777"/>
    </source>
</evidence>
<name>A0A172YF12_9GAMM</name>
<feature type="domain" description="Aminoglycoside phosphotransferase" evidence="12">
    <location>
        <begin position="38"/>
        <end position="268"/>
    </location>
</feature>
<comment type="function">
    <text evidence="11">A protein kinase that phosphorylates Ser and Thr residues. Probably acts to suppress the effects of stress linked to accumulation of reactive oxygen species. Probably involved in the extracytoplasmic stress response.</text>
</comment>
<gene>
    <name evidence="11" type="primary">srkA</name>
    <name evidence="13" type="ORF">A5892_10610</name>
</gene>
<comment type="similarity">
    <text evidence="11">Belongs to the SrkA/RdoA protein kinase family.</text>
</comment>
<keyword evidence="3 11" id="KW-0597">Phosphoprotein</keyword>
<protein>
    <recommendedName>
        <fullName evidence="11">Stress response kinase A</fullName>
        <ecNumber evidence="11">2.7.11.1</ecNumber>
    </recommendedName>
    <alternativeName>
        <fullName evidence="11">Serine/threonine-protein kinase SrkA</fullName>
    </alternativeName>
</protein>
<keyword evidence="14" id="KW-1185">Reference proteome</keyword>
<sequence length="329" mass="37031">MPPDIRPPPFSTLDPMMIADAIESLGFSLGSEPFALNSYENRVVSFRDDDGGRWVAKFYRPGRWSNAAILDEHALLGRLETDGVPVGPLWRDAGGRSLFEFSDQRLAIFAQVPGRAPSLDDPAQLFALGEVIGRMHASAQSLELLHRPHFDAVSSCSASRETVLTSGRLRGRLATDYADISARLIESIESLRLPDAASILVHGDCHVGNLLGDGEHFALVDFDDCMYAPAVQDLWMLLGDDHEQGWRAQLEELVEGYEQYRSFDRAEIQWIELLRSVRLMRHAAWLLARWDDPAFPRAFPWVEGDGFWHDQLRALELQRVAIARKPWLA</sequence>
<dbReference type="InterPro" id="IPR032882">
    <property type="entry name" value="SrkA/RdoA"/>
</dbReference>
<proteinExistence type="inferred from homology"/>
<evidence type="ECO:0000256" key="4">
    <source>
        <dbReference type="ARBA" id="ARBA00022679"/>
    </source>
</evidence>
<feature type="binding site" evidence="11">
    <location>
        <position position="221"/>
    </location>
    <ligand>
        <name>Mg(2+)</name>
        <dbReference type="ChEBI" id="CHEBI:18420"/>
    </ligand>
</feature>
<dbReference type="Pfam" id="PF01636">
    <property type="entry name" value="APH"/>
    <property type="match status" value="1"/>
</dbReference>
<dbReference type="Gene3D" id="1.20.1270.170">
    <property type="match status" value="1"/>
</dbReference>
<keyword evidence="6 11" id="KW-0547">Nucleotide-binding</keyword>